<evidence type="ECO:0000313" key="2">
    <source>
        <dbReference type="EMBL" id="XDQ77485.1"/>
    </source>
</evidence>
<organism evidence="2">
    <name type="scientific">Streptomyces sp. Y1</name>
    <dbReference type="NCBI Taxonomy" id="3238634"/>
    <lineage>
        <taxon>Bacteria</taxon>
        <taxon>Bacillati</taxon>
        <taxon>Actinomycetota</taxon>
        <taxon>Actinomycetes</taxon>
        <taxon>Kitasatosporales</taxon>
        <taxon>Streptomycetaceae</taxon>
        <taxon>Streptomyces</taxon>
    </lineage>
</organism>
<dbReference type="Pfam" id="PF22564">
    <property type="entry name" value="HAAS"/>
    <property type="match status" value="1"/>
</dbReference>
<feature type="transmembrane region" description="Helical" evidence="1">
    <location>
        <begin position="115"/>
        <end position="138"/>
    </location>
</feature>
<dbReference type="RefSeq" id="WP_369182306.1">
    <property type="nucleotide sequence ID" value="NZ_CP163445.1"/>
</dbReference>
<feature type="transmembrane region" description="Helical" evidence="1">
    <location>
        <begin position="150"/>
        <end position="172"/>
    </location>
</feature>
<dbReference type="AlphaFoldDB" id="A0AB39TDG8"/>
<evidence type="ECO:0000256" key="1">
    <source>
        <dbReference type="SAM" id="Phobius"/>
    </source>
</evidence>
<sequence length="212" mass="21575">MSNPTDHPLVRAHLDAVARLTEPLPADQRRELLADLREHVEVALAEAGPTNPAGPADETTVRHVLDQLGSPRQIADAALAEAGPARPEAGGRPEPESSGRTTVTLALAVLPLPLLLVPGVGPVLGLVTAVAAAIRVGRSAQWSRREKKQAALLLLAPLLAVPLAAVLVAALSGSLSPVGVLAACAVGFSPTLLAAARLARSAARLRAAAVTA</sequence>
<dbReference type="EMBL" id="CP163445">
    <property type="protein sequence ID" value="XDQ77485.1"/>
    <property type="molecule type" value="Genomic_DNA"/>
</dbReference>
<name>A0AB39TDG8_9ACTN</name>
<keyword evidence="1" id="KW-1133">Transmembrane helix</keyword>
<evidence type="ECO:0008006" key="3">
    <source>
        <dbReference type="Google" id="ProtNLM"/>
    </source>
</evidence>
<protein>
    <recommendedName>
        <fullName evidence="3">Integral membrane protein</fullName>
    </recommendedName>
</protein>
<reference evidence="2" key="1">
    <citation type="submission" date="2024-07" db="EMBL/GenBank/DDBJ databases">
        <authorList>
            <person name="Yu S.T."/>
        </authorList>
    </citation>
    <scope>NUCLEOTIDE SEQUENCE</scope>
    <source>
        <strain evidence="2">Y1</strain>
    </source>
</reference>
<keyword evidence="1" id="KW-0472">Membrane</keyword>
<proteinExistence type="predicted"/>
<keyword evidence="1" id="KW-0812">Transmembrane</keyword>
<feature type="transmembrane region" description="Helical" evidence="1">
    <location>
        <begin position="178"/>
        <end position="196"/>
    </location>
</feature>
<accession>A0AB39TDG8</accession>
<gene>
    <name evidence="2" type="ORF">AB2U05_02795</name>
</gene>